<proteinExistence type="predicted"/>
<reference evidence="2 4" key="2">
    <citation type="submission" date="2016-11" db="EMBL/GenBank/DDBJ databases">
        <title>Whole genomes of Flavobacteriaceae.</title>
        <authorList>
            <person name="Stine C."/>
            <person name="Li C."/>
            <person name="Tadesse D."/>
        </authorList>
    </citation>
    <scope>NUCLEOTIDE SEQUENCE [LARGE SCALE GENOMIC DNA]</scope>
    <source>
        <strain evidence="2 4">ATCC 29551</strain>
    </source>
</reference>
<protein>
    <submittedName>
        <fullName evidence="1">Uncharacterized protein</fullName>
    </submittedName>
</protein>
<dbReference type="RefSeq" id="WP_035626339.1">
    <property type="nucleotide sequence ID" value="NZ_JBEWQG010000027.1"/>
</dbReference>
<dbReference type="EMBL" id="JPRM01000036">
    <property type="protein sequence ID" value="KFF11233.1"/>
    <property type="molecule type" value="Genomic_DNA"/>
</dbReference>
<dbReference type="Proteomes" id="UP000028712">
    <property type="component" value="Unassembled WGS sequence"/>
</dbReference>
<sequence>MLNIDRLKNKIRAAFEAEQNEEKDHNASLDRISLKLATAVVEEIKNAKIEYQAGLVAPNGSVTGTIIHTIS</sequence>
<dbReference type="OrthoDB" id="1376077at2"/>
<evidence type="ECO:0000313" key="2">
    <source>
        <dbReference type="EMBL" id="OXA97900.1"/>
    </source>
</evidence>
<dbReference type="STRING" id="991.IW20_20090"/>
<dbReference type="EMBL" id="MUGY01000002">
    <property type="protein sequence ID" value="OXA97900.1"/>
    <property type="molecule type" value="Genomic_DNA"/>
</dbReference>
<gene>
    <name evidence="2" type="ORF">B0A62_03315</name>
    <name evidence="1" type="ORF">IW20_20090</name>
</gene>
<evidence type="ECO:0000313" key="4">
    <source>
        <dbReference type="Proteomes" id="UP000198424"/>
    </source>
</evidence>
<comment type="caution">
    <text evidence="1">The sequence shown here is derived from an EMBL/GenBank/DDBJ whole genome shotgun (WGS) entry which is preliminary data.</text>
</comment>
<evidence type="ECO:0000313" key="1">
    <source>
        <dbReference type="EMBL" id="KFF11233.1"/>
    </source>
</evidence>
<reference evidence="1 3" key="1">
    <citation type="submission" date="2014-07" db="EMBL/GenBank/DDBJ databases">
        <title>Genome of Flavobacterium hydatis DSM 2063.</title>
        <authorList>
            <person name="Pipes S.E."/>
            <person name="Stropko S.J."/>
            <person name="Newman J.D."/>
        </authorList>
    </citation>
    <scope>NUCLEOTIDE SEQUENCE [LARGE SCALE GENOMIC DNA]</scope>
    <source>
        <strain evidence="1 3">DSM 2063</strain>
    </source>
</reference>
<accession>A0A086A3G9</accession>
<evidence type="ECO:0000313" key="3">
    <source>
        <dbReference type="Proteomes" id="UP000028712"/>
    </source>
</evidence>
<organism evidence="1 3">
    <name type="scientific">Flavobacterium hydatis</name>
    <name type="common">Cytophaga aquatilis</name>
    <dbReference type="NCBI Taxonomy" id="991"/>
    <lineage>
        <taxon>Bacteria</taxon>
        <taxon>Pseudomonadati</taxon>
        <taxon>Bacteroidota</taxon>
        <taxon>Flavobacteriia</taxon>
        <taxon>Flavobacteriales</taxon>
        <taxon>Flavobacteriaceae</taxon>
        <taxon>Flavobacterium</taxon>
    </lineage>
</organism>
<dbReference type="AlphaFoldDB" id="A0A086A3G9"/>
<dbReference type="Proteomes" id="UP000198424">
    <property type="component" value="Unassembled WGS sequence"/>
</dbReference>
<name>A0A086A3G9_FLAHY</name>
<keyword evidence="4" id="KW-1185">Reference proteome</keyword>